<dbReference type="RefSeq" id="WP_236284400.1">
    <property type="nucleotide sequence ID" value="NZ_CAKMMW010000002.1"/>
</dbReference>
<keyword evidence="3" id="KW-0575">Peroxidase</keyword>
<keyword evidence="6" id="KW-1015">Disulfide bond</keyword>
<comment type="catalytic activity">
    <reaction evidence="11">
        <text>a hydroperoxide + [thioredoxin]-dithiol = an alcohol + [thioredoxin]-disulfide + H2O</text>
        <dbReference type="Rhea" id="RHEA:62620"/>
        <dbReference type="Rhea" id="RHEA-COMP:10698"/>
        <dbReference type="Rhea" id="RHEA-COMP:10700"/>
        <dbReference type="ChEBI" id="CHEBI:15377"/>
        <dbReference type="ChEBI" id="CHEBI:29950"/>
        <dbReference type="ChEBI" id="CHEBI:30879"/>
        <dbReference type="ChEBI" id="CHEBI:35924"/>
        <dbReference type="ChEBI" id="CHEBI:50058"/>
        <dbReference type="EC" id="1.11.1.24"/>
    </reaction>
</comment>
<dbReference type="PROSITE" id="PS51352">
    <property type="entry name" value="THIOREDOXIN_2"/>
    <property type="match status" value="1"/>
</dbReference>
<comment type="function">
    <text evidence="1">Thiol-specific peroxidase that catalyzes the reduction of hydrogen peroxide and organic hydroperoxides to water and alcohols, respectively. Plays a role in cell protection against oxidative stress by detoxifying peroxides and as sensor of hydrogen peroxide-mediated signaling events.</text>
</comment>
<evidence type="ECO:0000256" key="6">
    <source>
        <dbReference type="ARBA" id="ARBA00023157"/>
    </source>
</evidence>
<keyword evidence="14" id="KW-1185">Reference proteome</keyword>
<sequence length="214" mass="24828">MSMKEQLEQAKSGFIARVPVEAQSQIFRHIAEQQQSGRVYGLKVGDIAPNFVLTNPLGEQITLYDELIKGPVILTFYRGSWCPYCNIQLRAYQEIMPKIHEYGAQLLAITPQSPDNSLTQKEKEQLTFQVLSDPHGLVAERYHLLFEMPDYLQHTFKHILGRDLTAFNKTDRWILPIPGIYLLDRERVVRFTHANPDFMTRMEPQDLITQLKKL</sequence>
<dbReference type="Proteomes" id="UP000838821">
    <property type="component" value="Unassembled WGS sequence"/>
</dbReference>
<dbReference type="InterPro" id="IPR000866">
    <property type="entry name" value="AhpC/TSA"/>
</dbReference>
<dbReference type="InterPro" id="IPR013766">
    <property type="entry name" value="Thioredoxin_domain"/>
</dbReference>
<evidence type="ECO:0000256" key="9">
    <source>
        <dbReference type="ARBA" id="ARBA00038489"/>
    </source>
</evidence>
<evidence type="ECO:0000256" key="11">
    <source>
        <dbReference type="ARBA" id="ARBA00049091"/>
    </source>
</evidence>
<dbReference type="SUPFAM" id="SSF52833">
    <property type="entry name" value="Thioredoxin-like"/>
    <property type="match status" value="1"/>
</dbReference>
<dbReference type="InterPro" id="IPR036249">
    <property type="entry name" value="Thioredoxin-like_sf"/>
</dbReference>
<feature type="domain" description="Thioredoxin" evidence="12">
    <location>
        <begin position="42"/>
        <end position="214"/>
    </location>
</feature>
<evidence type="ECO:0000313" key="13">
    <source>
        <dbReference type="EMBL" id="CAH1194886.1"/>
    </source>
</evidence>
<evidence type="ECO:0000259" key="12">
    <source>
        <dbReference type="PROSITE" id="PS51352"/>
    </source>
</evidence>
<keyword evidence="7" id="KW-0676">Redox-active center</keyword>
<keyword evidence="5" id="KW-0560">Oxidoreductase</keyword>
<evidence type="ECO:0000256" key="3">
    <source>
        <dbReference type="ARBA" id="ARBA00022559"/>
    </source>
</evidence>
<dbReference type="Gene3D" id="3.40.30.10">
    <property type="entry name" value="Glutaredoxin"/>
    <property type="match status" value="1"/>
</dbReference>
<dbReference type="InterPro" id="IPR050924">
    <property type="entry name" value="Peroxiredoxin_BCP/PrxQ"/>
</dbReference>
<dbReference type="EMBL" id="CAKMMW010000002">
    <property type="protein sequence ID" value="CAH1194886.1"/>
    <property type="molecule type" value="Genomic_DNA"/>
</dbReference>
<evidence type="ECO:0000256" key="10">
    <source>
        <dbReference type="ARBA" id="ARBA00041373"/>
    </source>
</evidence>
<dbReference type="Pfam" id="PF00578">
    <property type="entry name" value="AhpC-TSA"/>
    <property type="match status" value="1"/>
</dbReference>
<gene>
    <name evidence="13" type="primary">resA_1</name>
    <name evidence="13" type="ORF">PAECIP111891_00550</name>
</gene>
<name>A0ABM9BWJ6_9BACL</name>
<evidence type="ECO:0000256" key="8">
    <source>
        <dbReference type="ARBA" id="ARBA00032824"/>
    </source>
</evidence>
<organism evidence="13 14">
    <name type="scientific">Paenibacillus allorhizoplanae</name>
    <dbReference type="NCBI Taxonomy" id="2905648"/>
    <lineage>
        <taxon>Bacteria</taxon>
        <taxon>Bacillati</taxon>
        <taxon>Bacillota</taxon>
        <taxon>Bacilli</taxon>
        <taxon>Bacillales</taxon>
        <taxon>Paenibacillaceae</taxon>
        <taxon>Paenibacillus</taxon>
    </lineage>
</organism>
<protein>
    <recommendedName>
        <fullName evidence="2">thioredoxin-dependent peroxiredoxin</fullName>
        <ecNumber evidence="2">1.11.1.24</ecNumber>
    </recommendedName>
    <alternativeName>
        <fullName evidence="10">Bacterioferritin comigratory protein</fullName>
    </alternativeName>
    <alternativeName>
        <fullName evidence="8">Thioredoxin peroxidase</fullName>
    </alternativeName>
</protein>
<evidence type="ECO:0000256" key="5">
    <source>
        <dbReference type="ARBA" id="ARBA00023002"/>
    </source>
</evidence>
<evidence type="ECO:0000256" key="2">
    <source>
        <dbReference type="ARBA" id="ARBA00013017"/>
    </source>
</evidence>
<dbReference type="PANTHER" id="PTHR42801">
    <property type="entry name" value="THIOREDOXIN-DEPENDENT PEROXIDE REDUCTASE"/>
    <property type="match status" value="1"/>
</dbReference>
<evidence type="ECO:0000256" key="4">
    <source>
        <dbReference type="ARBA" id="ARBA00022862"/>
    </source>
</evidence>
<comment type="caution">
    <text evidence="13">The sequence shown here is derived from an EMBL/GenBank/DDBJ whole genome shotgun (WGS) entry which is preliminary data.</text>
</comment>
<evidence type="ECO:0000256" key="7">
    <source>
        <dbReference type="ARBA" id="ARBA00023284"/>
    </source>
</evidence>
<dbReference type="PANTHER" id="PTHR42801:SF7">
    <property type="entry name" value="SLL1159 PROTEIN"/>
    <property type="match status" value="1"/>
</dbReference>
<dbReference type="EC" id="1.11.1.24" evidence="2"/>
<dbReference type="CDD" id="cd02970">
    <property type="entry name" value="PRX_like2"/>
    <property type="match status" value="1"/>
</dbReference>
<accession>A0ABM9BWJ6</accession>
<comment type="similarity">
    <text evidence="9">Belongs to the peroxiredoxin family. BCP/PrxQ subfamily.</text>
</comment>
<proteinExistence type="inferred from homology"/>
<evidence type="ECO:0000313" key="14">
    <source>
        <dbReference type="Proteomes" id="UP000838821"/>
    </source>
</evidence>
<reference evidence="13" key="1">
    <citation type="submission" date="2022-01" db="EMBL/GenBank/DDBJ databases">
        <authorList>
            <person name="Criscuolo A."/>
        </authorList>
    </citation>
    <scope>NUCLEOTIDE SEQUENCE</scope>
    <source>
        <strain evidence="13">CIP111891</strain>
    </source>
</reference>
<evidence type="ECO:0000256" key="1">
    <source>
        <dbReference type="ARBA" id="ARBA00003330"/>
    </source>
</evidence>
<keyword evidence="4" id="KW-0049">Antioxidant</keyword>